<organism evidence="3 4">
    <name type="scientific">Bathycoccus prasinos</name>
    <dbReference type="NCBI Taxonomy" id="41875"/>
    <lineage>
        <taxon>Eukaryota</taxon>
        <taxon>Viridiplantae</taxon>
        <taxon>Chlorophyta</taxon>
        <taxon>Mamiellophyceae</taxon>
        <taxon>Mamiellales</taxon>
        <taxon>Bathycoccaceae</taxon>
        <taxon>Bathycoccus</taxon>
    </lineage>
</organism>
<evidence type="ECO:0000256" key="1">
    <source>
        <dbReference type="SAM" id="MobiDB-lite"/>
    </source>
</evidence>
<feature type="signal peptide" evidence="2">
    <location>
        <begin position="1"/>
        <end position="23"/>
    </location>
</feature>
<feature type="chain" id="PRO_5003917271" evidence="2">
    <location>
        <begin position="24"/>
        <end position="152"/>
    </location>
</feature>
<sequence length="152" mass="15894">MATISASLSVLLAVSGPFAFVEPSSLSSSSRLGVAHAGLNKKGNNNAYEEMMKQMEAENAKAGGGSMSAESLFKESGGACGPGYEMRVKLVTGAECECVEPELCTREGEMTAEERSYGKKPKPSENSNGEGGGESKKEMMSSDGGIQFTFNN</sequence>
<dbReference type="GeneID" id="19017434"/>
<keyword evidence="4" id="KW-1185">Reference proteome</keyword>
<dbReference type="AlphaFoldDB" id="K8EAV6"/>
<name>K8EAV6_9CHLO</name>
<reference evidence="3 4" key="1">
    <citation type="submission" date="2011-10" db="EMBL/GenBank/DDBJ databases">
        <authorList>
            <person name="Genoscope - CEA"/>
        </authorList>
    </citation>
    <scope>NUCLEOTIDE SEQUENCE [LARGE SCALE GENOMIC DNA]</scope>
    <source>
        <strain evidence="3 4">RCC 1105</strain>
    </source>
</reference>
<dbReference type="RefSeq" id="XP_007514644.1">
    <property type="nucleotide sequence ID" value="XM_007514582.1"/>
</dbReference>
<dbReference type="Proteomes" id="UP000198341">
    <property type="component" value="Chromosome 2"/>
</dbReference>
<feature type="compositionally biased region" description="Basic and acidic residues" evidence="1">
    <location>
        <begin position="104"/>
        <end position="117"/>
    </location>
</feature>
<evidence type="ECO:0000313" key="3">
    <source>
        <dbReference type="EMBL" id="CCO14884.1"/>
    </source>
</evidence>
<protein>
    <submittedName>
        <fullName evidence="3">Cytochrome b6 (ISS)</fullName>
    </submittedName>
</protein>
<dbReference type="OrthoDB" id="498034at2759"/>
<keyword evidence="2" id="KW-0732">Signal</keyword>
<dbReference type="KEGG" id="bpg:Bathy02g03210"/>
<feature type="region of interest" description="Disordered" evidence="1">
    <location>
        <begin position="104"/>
        <end position="152"/>
    </location>
</feature>
<proteinExistence type="predicted"/>
<evidence type="ECO:0000313" key="4">
    <source>
        <dbReference type="Proteomes" id="UP000198341"/>
    </source>
</evidence>
<evidence type="ECO:0000256" key="2">
    <source>
        <dbReference type="SAM" id="SignalP"/>
    </source>
</evidence>
<dbReference type="EMBL" id="FO082277">
    <property type="protein sequence ID" value="CCO14884.1"/>
    <property type="molecule type" value="Genomic_DNA"/>
</dbReference>
<accession>K8EAV6</accession>
<gene>
    <name evidence="3" type="ORF">Bathy02g03210</name>
</gene>